<name>A0AA40EHV5_9PEZI</name>
<feature type="domain" description="Rhodopsin" evidence="8">
    <location>
        <begin position="49"/>
        <end position="288"/>
    </location>
</feature>
<proteinExistence type="inferred from homology"/>
<evidence type="ECO:0000256" key="7">
    <source>
        <dbReference type="SAM" id="Phobius"/>
    </source>
</evidence>
<dbReference type="EMBL" id="JAUKUD010000007">
    <property type="protein sequence ID" value="KAK0738906.1"/>
    <property type="molecule type" value="Genomic_DNA"/>
</dbReference>
<evidence type="ECO:0000256" key="5">
    <source>
        <dbReference type="ARBA" id="ARBA00038359"/>
    </source>
</evidence>
<evidence type="ECO:0000313" key="9">
    <source>
        <dbReference type="EMBL" id="KAK0738906.1"/>
    </source>
</evidence>
<feature type="transmembrane region" description="Helical" evidence="7">
    <location>
        <begin position="29"/>
        <end position="53"/>
    </location>
</feature>
<reference evidence="9" key="1">
    <citation type="submission" date="2023-06" db="EMBL/GenBank/DDBJ databases">
        <title>Genome-scale phylogeny and comparative genomics of the fungal order Sordariales.</title>
        <authorList>
            <consortium name="Lawrence Berkeley National Laboratory"/>
            <person name="Hensen N."/>
            <person name="Bonometti L."/>
            <person name="Westerberg I."/>
            <person name="Brannstrom I.O."/>
            <person name="Guillou S."/>
            <person name="Cros-Aarteil S."/>
            <person name="Calhoun S."/>
            <person name="Haridas S."/>
            <person name="Kuo A."/>
            <person name="Mondo S."/>
            <person name="Pangilinan J."/>
            <person name="Riley R."/>
            <person name="LaButti K."/>
            <person name="Andreopoulos B."/>
            <person name="Lipzen A."/>
            <person name="Chen C."/>
            <person name="Yanf M."/>
            <person name="Daum C."/>
            <person name="Ng V."/>
            <person name="Clum A."/>
            <person name="Steindorff A."/>
            <person name="Ohm R."/>
            <person name="Martin F."/>
            <person name="Silar P."/>
            <person name="Natvig D."/>
            <person name="Lalanne C."/>
            <person name="Gautier V."/>
            <person name="Ament-velasquez S.L."/>
            <person name="Kruys A."/>
            <person name="Hutchinson M.I."/>
            <person name="Powell A.J."/>
            <person name="Barry K."/>
            <person name="Miller A.N."/>
            <person name="Grigoriev I.V."/>
            <person name="Debuchy R."/>
            <person name="Gladieux P."/>
            <person name="Thoren M.H."/>
            <person name="Johannesson H."/>
        </authorList>
    </citation>
    <scope>NUCLEOTIDE SEQUENCE</scope>
    <source>
        <strain evidence="9">SMH3187-1</strain>
    </source>
</reference>
<dbReference type="Pfam" id="PF20684">
    <property type="entry name" value="Fung_rhodopsin"/>
    <property type="match status" value="1"/>
</dbReference>
<keyword evidence="3 7" id="KW-1133">Transmembrane helix</keyword>
<comment type="caution">
    <text evidence="9">The sequence shown here is derived from an EMBL/GenBank/DDBJ whole genome shotgun (WGS) entry which is preliminary data.</text>
</comment>
<evidence type="ECO:0000256" key="2">
    <source>
        <dbReference type="ARBA" id="ARBA00022692"/>
    </source>
</evidence>
<sequence>MSSPEGGFVPASPPPPGVTPDFVNGESTAYRLFVTAIFFSVLALVFVSARIFTALSIQKKWRPDDALIAVAWFIALANSVVAMVQTKHGLGKHMWEVSAVDFQEFMKIGIIAGLLTYNLATLFIKVSILAFYLRFSIDRAFRLTVYFVMFVTVGYTVPNAILVLYACRPMHAYWDFAARATGHCLDLNAPFHTANTLNMLTDFAILLLPIWMLRPMKVPFFQKIGVALILMAGGFVCAISLMRMIVALLGMFDADITFHYTDNLIWWIVEMDFGIVCACLPCLKPLVKHYYPNLAFFDARVEQRVVSSFRFSNRVAHFSQPSADDGYDGSGSTWPAAEPGNAAASSNVLRPKPSVGSGSSEEQGMREEKTAGHHTQASTLVPSSDARSADSRV</sequence>
<keyword evidence="10" id="KW-1185">Reference proteome</keyword>
<dbReference type="Proteomes" id="UP001172155">
    <property type="component" value="Unassembled WGS sequence"/>
</dbReference>
<feature type="transmembrane region" description="Helical" evidence="7">
    <location>
        <begin position="145"/>
        <end position="166"/>
    </location>
</feature>
<feature type="region of interest" description="Disordered" evidence="6">
    <location>
        <begin position="322"/>
        <end position="393"/>
    </location>
</feature>
<comment type="subcellular location">
    <subcellularLocation>
        <location evidence="1">Membrane</location>
        <topology evidence="1">Multi-pass membrane protein</topology>
    </subcellularLocation>
</comment>
<evidence type="ECO:0000256" key="6">
    <source>
        <dbReference type="SAM" id="MobiDB-lite"/>
    </source>
</evidence>
<keyword evidence="2 7" id="KW-0812">Transmembrane</keyword>
<feature type="transmembrane region" description="Helical" evidence="7">
    <location>
        <begin position="196"/>
        <end position="213"/>
    </location>
</feature>
<evidence type="ECO:0000313" key="10">
    <source>
        <dbReference type="Proteomes" id="UP001172155"/>
    </source>
</evidence>
<feature type="transmembrane region" description="Helical" evidence="7">
    <location>
        <begin position="105"/>
        <end position="133"/>
    </location>
</feature>
<gene>
    <name evidence="9" type="ORF">B0T18DRAFT_423141</name>
</gene>
<feature type="transmembrane region" description="Helical" evidence="7">
    <location>
        <begin position="65"/>
        <end position="85"/>
    </location>
</feature>
<evidence type="ECO:0000256" key="1">
    <source>
        <dbReference type="ARBA" id="ARBA00004141"/>
    </source>
</evidence>
<evidence type="ECO:0000256" key="4">
    <source>
        <dbReference type="ARBA" id="ARBA00023136"/>
    </source>
</evidence>
<dbReference type="PANTHER" id="PTHR33048:SF55">
    <property type="entry name" value="INTEGRAL MEMBRANE PROTEIN"/>
    <property type="match status" value="1"/>
</dbReference>
<comment type="similarity">
    <text evidence="5">Belongs to the SAT4 family.</text>
</comment>
<keyword evidence="4 7" id="KW-0472">Membrane</keyword>
<feature type="compositionally biased region" description="Polar residues" evidence="6">
    <location>
        <begin position="373"/>
        <end position="386"/>
    </location>
</feature>
<dbReference type="InterPro" id="IPR052337">
    <property type="entry name" value="SAT4-like"/>
</dbReference>
<evidence type="ECO:0000259" key="8">
    <source>
        <dbReference type="Pfam" id="PF20684"/>
    </source>
</evidence>
<dbReference type="GO" id="GO:0016020">
    <property type="term" value="C:membrane"/>
    <property type="evidence" value="ECO:0007669"/>
    <property type="project" value="UniProtKB-SubCell"/>
</dbReference>
<dbReference type="PANTHER" id="PTHR33048">
    <property type="entry name" value="PTH11-LIKE INTEGRAL MEMBRANE PROTEIN (AFU_ORTHOLOGUE AFUA_5G11245)"/>
    <property type="match status" value="1"/>
</dbReference>
<accession>A0AA40EHV5</accession>
<dbReference type="InterPro" id="IPR049326">
    <property type="entry name" value="Rhodopsin_dom_fungi"/>
</dbReference>
<feature type="transmembrane region" description="Helical" evidence="7">
    <location>
        <begin position="225"/>
        <end position="252"/>
    </location>
</feature>
<dbReference type="AlphaFoldDB" id="A0AA40EHV5"/>
<protein>
    <recommendedName>
        <fullName evidence="8">Rhodopsin domain-containing protein</fullName>
    </recommendedName>
</protein>
<evidence type="ECO:0000256" key="3">
    <source>
        <dbReference type="ARBA" id="ARBA00022989"/>
    </source>
</evidence>
<organism evidence="9 10">
    <name type="scientific">Schizothecium vesticola</name>
    <dbReference type="NCBI Taxonomy" id="314040"/>
    <lineage>
        <taxon>Eukaryota</taxon>
        <taxon>Fungi</taxon>
        <taxon>Dikarya</taxon>
        <taxon>Ascomycota</taxon>
        <taxon>Pezizomycotina</taxon>
        <taxon>Sordariomycetes</taxon>
        <taxon>Sordariomycetidae</taxon>
        <taxon>Sordariales</taxon>
        <taxon>Schizotheciaceae</taxon>
        <taxon>Schizothecium</taxon>
    </lineage>
</organism>